<accession>A0A6N3AGX3</accession>
<feature type="domain" description="IraD/Gp25-like" evidence="1">
    <location>
        <begin position="32"/>
        <end position="123"/>
    </location>
</feature>
<proteinExistence type="predicted"/>
<dbReference type="RefSeq" id="WP_044184131.1">
    <property type="nucleotide sequence ID" value="NZ_CABKSF010000005.1"/>
</dbReference>
<dbReference type="EMBL" id="CACRTZ010000004">
    <property type="protein sequence ID" value="VYT91494.1"/>
    <property type="molecule type" value="Genomic_DNA"/>
</dbReference>
<dbReference type="InterPro" id="IPR017737">
    <property type="entry name" value="TssE1-like"/>
</dbReference>
<organism evidence="2">
    <name type="scientific">Phytobacter massiliensis</name>
    <dbReference type="NCBI Taxonomy" id="1485952"/>
    <lineage>
        <taxon>Bacteria</taxon>
        <taxon>Pseudomonadati</taxon>
        <taxon>Pseudomonadota</taxon>
        <taxon>Gammaproteobacteria</taxon>
        <taxon>Enterobacterales</taxon>
        <taxon>Enterobacteriaceae</taxon>
        <taxon>Phytobacter</taxon>
    </lineage>
</organism>
<dbReference type="NCBIfam" id="TIGR03357">
    <property type="entry name" value="VI_zyme"/>
    <property type="match status" value="1"/>
</dbReference>
<dbReference type="OrthoDB" id="119583at2"/>
<reference evidence="2" key="1">
    <citation type="submission" date="2019-11" db="EMBL/GenBank/DDBJ databases">
        <authorList>
            <person name="Feng L."/>
        </authorList>
    </citation>
    <scope>NUCLEOTIDE SEQUENCE</scope>
    <source>
        <strain evidence="2">EMassiliensisLFYP7</strain>
    </source>
</reference>
<dbReference type="SUPFAM" id="SSF160719">
    <property type="entry name" value="gpW/gp25-like"/>
    <property type="match status" value="1"/>
</dbReference>
<sequence length="144" mass="16419">MAALLRWDNPQQSLFERIRLRADPFKTTDIDLIASIRQNLSQVLNTRPGGSQSTPALGIIDMNDAMMDSSELNLVVCQSIRDCILRYEPRISAVTVTTCANPDQSSDPLTLNFRIIADVQEENAITRRVEFQLHMDHEQHYYLV</sequence>
<evidence type="ECO:0000313" key="2">
    <source>
        <dbReference type="EMBL" id="VYT91494.1"/>
    </source>
</evidence>
<dbReference type="Gene3D" id="3.10.450.40">
    <property type="match status" value="1"/>
</dbReference>
<dbReference type="PANTHER" id="PTHR38595">
    <property type="entry name" value="CYTOPLASMIC PROTEIN-RELATED"/>
    <property type="match status" value="1"/>
</dbReference>
<name>A0A6N3AGX3_9ENTR</name>
<dbReference type="InterPro" id="IPR007048">
    <property type="entry name" value="IraD/Gp25-like"/>
</dbReference>
<gene>
    <name evidence="2" type="ORF">EMLFYP7_00937</name>
</gene>
<dbReference type="InterPro" id="IPR053176">
    <property type="entry name" value="T6SS_TssE1-like"/>
</dbReference>
<dbReference type="PANTHER" id="PTHR38595:SF2">
    <property type="entry name" value="TYPE VI SECRETION SYSTEM BASEPLATE SUBUNIT TSSE"/>
    <property type="match status" value="1"/>
</dbReference>
<protein>
    <submittedName>
        <fullName evidence="2">Gene 25-like lysozyme</fullName>
    </submittedName>
</protein>
<evidence type="ECO:0000259" key="1">
    <source>
        <dbReference type="Pfam" id="PF04965"/>
    </source>
</evidence>
<dbReference type="Pfam" id="PF04965">
    <property type="entry name" value="GPW_gp25"/>
    <property type="match status" value="1"/>
</dbReference>
<dbReference type="AlphaFoldDB" id="A0A6N3AGX3"/>